<dbReference type="GO" id="GO:0016787">
    <property type="term" value="F:hydrolase activity"/>
    <property type="evidence" value="ECO:0007669"/>
    <property type="project" value="UniProtKB-KW"/>
</dbReference>
<dbReference type="Proteomes" id="UP001519328">
    <property type="component" value="Unassembled WGS sequence"/>
</dbReference>
<dbReference type="InterPro" id="IPR046433">
    <property type="entry name" value="ActCoA_hydro"/>
</dbReference>
<reference evidence="2 3" key="1">
    <citation type="submission" date="2021-03" db="EMBL/GenBank/DDBJ databases">
        <title>Genomic Encyclopedia of Type Strains, Phase IV (KMG-IV): sequencing the most valuable type-strain genomes for metagenomic binning, comparative biology and taxonomic classification.</title>
        <authorList>
            <person name="Goeker M."/>
        </authorList>
    </citation>
    <scope>NUCLEOTIDE SEQUENCE [LARGE SCALE GENOMIC DNA]</scope>
    <source>
        <strain evidence="2 3">DSM 21085</strain>
    </source>
</reference>
<dbReference type="EMBL" id="JAGGKK010000033">
    <property type="protein sequence ID" value="MBP1950863.1"/>
    <property type="molecule type" value="Genomic_DNA"/>
</dbReference>
<organism evidence="2 3">
    <name type="scientific">Virgibacillus litoralis</name>
    <dbReference type="NCBI Taxonomy" id="578221"/>
    <lineage>
        <taxon>Bacteria</taxon>
        <taxon>Bacillati</taxon>
        <taxon>Bacillota</taxon>
        <taxon>Bacilli</taxon>
        <taxon>Bacillales</taxon>
        <taxon>Bacillaceae</taxon>
        <taxon>Virgibacillus</taxon>
    </lineage>
</organism>
<evidence type="ECO:0000259" key="1">
    <source>
        <dbReference type="Pfam" id="PF02550"/>
    </source>
</evidence>
<evidence type="ECO:0000313" key="2">
    <source>
        <dbReference type="EMBL" id="MBP1950863.1"/>
    </source>
</evidence>
<dbReference type="Gene3D" id="3.40.1080.10">
    <property type="entry name" value="Glutaconate Coenzyme A-transferase"/>
    <property type="match status" value="1"/>
</dbReference>
<comment type="caution">
    <text evidence="2">The sequence shown here is derived from an EMBL/GenBank/DDBJ whole genome shotgun (WGS) entry which is preliminary data.</text>
</comment>
<dbReference type="PANTHER" id="PTHR43609">
    <property type="entry name" value="ACETYL-COA HYDROLASE"/>
    <property type="match status" value="1"/>
</dbReference>
<keyword evidence="3" id="KW-1185">Reference proteome</keyword>
<sequence length="107" mass="11683">MNTNYDRIKDPRLQDRVVSAEEAASWIQDGMTLGMSGFTRAGDVKAVPTALIEGAGTEAFKVNVFTGASLGSDIDKMFAEVGIVNKRLPFQADPTMRKKINKVSIYL</sequence>
<evidence type="ECO:0000313" key="3">
    <source>
        <dbReference type="Proteomes" id="UP001519328"/>
    </source>
</evidence>
<dbReference type="Pfam" id="PF02550">
    <property type="entry name" value="AcetylCoA_hydro"/>
    <property type="match status" value="1"/>
</dbReference>
<name>A0ABS4HJ73_9BACI</name>
<dbReference type="InterPro" id="IPR037171">
    <property type="entry name" value="NagB/RpiA_transferase-like"/>
</dbReference>
<dbReference type="PANTHER" id="PTHR43609:SF1">
    <property type="entry name" value="ACETYL-COA HYDROLASE"/>
    <property type="match status" value="1"/>
</dbReference>
<dbReference type="InterPro" id="IPR003702">
    <property type="entry name" value="ActCoA_hydro_N"/>
</dbReference>
<protein>
    <submittedName>
        <fullName evidence="2">Acyl-CoA hydrolase</fullName>
    </submittedName>
</protein>
<dbReference type="SUPFAM" id="SSF100950">
    <property type="entry name" value="NagB/RpiA/CoA transferase-like"/>
    <property type="match status" value="1"/>
</dbReference>
<gene>
    <name evidence="2" type="ORF">J2Z82_003835</name>
</gene>
<proteinExistence type="predicted"/>
<accession>A0ABS4HJ73</accession>
<feature type="domain" description="Acetyl-CoA hydrolase/transferase N-terminal" evidence="1">
    <location>
        <begin position="16"/>
        <end position="102"/>
    </location>
</feature>
<keyword evidence="2" id="KW-0378">Hydrolase</keyword>